<reference evidence="1" key="1">
    <citation type="journal article" date="2014" name="Int. J. Syst. Evol. Microbiol.">
        <title>Complete genome sequence of Corynebacterium casei LMG S-19264T (=DSM 44701T), isolated from a smear-ripened cheese.</title>
        <authorList>
            <consortium name="US DOE Joint Genome Institute (JGI-PGF)"/>
            <person name="Walter F."/>
            <person name="Albersmeier A."/>
            <person name="Kalinowski J."/>
            <person name="Ruckert C."/>
        </authorList>
    </citation>
    <scope>NUCLEOTIDE SEQUENCE</scope>
    <source>
        <strain evidence="1">CGMCC 1.8984</strain>
    </source>
</reference>
<evidence type="ECO:0000313" key="1">
    <source>
        <dbReference type="EMBL" id="GGJ66775.1"/>
    </source>
</evidence>
<dbReference type="EMBL" id="BMMD01000001">
    <property type="protein sequence ID" value="GGJ66775.1"/>
    <property type="molecule type" value="Genomic_DNA"/>
</dbReference>
<name>A0A917P8K1_9MICO</name>
<gene>
    <name evidence="1" type="ORF">GCM10011372_00640</name>
</gene>
<dbReference type="Proteomes" id="UP000636956">
    <property type="component" value="Unassembled WGS sequence"/>
</dbReference>
<reference evidence="1" key="2">
    <citation type="submission" date="2020-09" db="EMBL/GenBank/DDBJ databases">
        <authorList>
            <person name="Sun Q."/>
            <person name="Zhou Y."/>
        </authorList>
    </citation>
    <scope>NUCLEOTIDE SEQUENCE</scope>
    <source>
        <strain evidence="1">CGMCC 1.8984</strain>
    </source>
</reference>
<keyword evidence="2" id="KW-1185">Reference proteome</keyword>
<dbReference type="AlphaFoldDB" id="A0A917P8K1"/>
<comment type="caution">
    <text evidence="1">The sequence shown here is derived from an EMBL/GenBank/DDBJ whole genome shotgun (WGS) entry which is preliminary data.</text>
</comment>
<sequence>MDELMALYTFGTFTHVMEALGDAGVTVYVVGNVLHRQITTLILDGLNAAPTTSPSASNRSEAERR</sequence>
<proteinExistence type="predicted"/>
<dbReference type="RefSeq" id="WP_188741451.1">
    <property type="nucleotide sequence ID" value="NZ_BAABFW010000007.1"/>
</dbReference>
<evidence type="ECO:0000313" key="2">
    <source>
        <dbReference type="Proteomes" id="UP000636956"/>
    </source>
</evidence>
<organism evidence="1 2">
    <name type="scientific">Agromyces bauzanensis</name>
    <dbReference type="NCBI Taxonomy" id="1308924"/>
    <lineage>
        <taxon>Bacteria</taxon>
        <taxon>Bacillati</taxon>
        <taxon>Actinomycetota</taxon>
        <taxon>Actinomycetes</taxon>
        <taxon>Micrococcales</taxon>
        <taxon>Microbacteriaceae</taxon>
        <taxon>Agromyces</taxon>
    </lineage>
</organism>
<accession>A0A917P8K1</accession>
<protein>
    <submittedName>
        <fullName evidence="1">Uncharacterized protein</fullName>
    </submittedName>
</protein>